<organism evidence="3">
    <name type="scientific">Tanacetum cinerariifolium</name>
    <name type="common">Dalmatian daisy</name>
    <name type="synonym">Chrysanthemum cinerariifolium</name>
    <dbReference type="NCBI Taxonomy" id="118510"/>
    <lineage>
        <taxon>Eukaryota</taxon>
        <taxon>Viridiplantae</taxon>
        <taxon>Streptophyta</taxon>
        <taxon>Embryophyta</taxon>
        <taxon>Tracheophyta</taxon>
        <taxon>Spermatophyta</taxon>
        <taxon>Magnoliopsida</taxon>
        <taxon>eudicotyledons</taxon>
        <taxon>Gunneridae</taxon>
        <taxon>Pentapetalae</taxon>
        <taxon>asterids</taxon>
        <taxon>campanulids</taxon>
        <taxon>Asterales</taxon>
        <taxon>Asteraceae</taxon>
        <taxon>Asteroideae</taxon>
        <taxon>Anthemideae</taxon>
        <taxon>Anthemidinae</taxon>
        <taxon>Tanacetum</taxon>
    </lineage>
</organism>
<feature type="compositionally biased region" description="Polar residues" evidence="2">
    <location>
        <begin position="13"/>
        <end position="24"/>
    </location>
</feature>
<evidence type="ECO:0000256" key="2">
    <source>
        <dbReference type="SAM" id="MobiDB-lite"/>
    </source>
</evidence>
<evidence type="ECO:0000313" key="3">
    <source>
        <dbReference type="EMBL" id="GFD10593.1"/>
    </source>
</evidence>
<feature type="coiled-coil region" evidence="1">
    <location>
        <begin position="31"/>
        <end position="86"/>
    </location>
</feature>
<sequence>PIPPQAQPATPHASPTQEQPTTTSESFISLLNTLMETCATLSQKVTELEQDKITQAWEILKLKKRVKKLEKKRKSKHSGLKRLKKDANAAEPIVFDDEEVTMTMAQTLIKIKAEKAKLLDEKMAKGCMMRKLNKLQ</sequence>
<feature type="non-terminal residue" evidence="3">
    <location>
        <position position="1"/>
    </location>
</feature>
<reference evidence="3" key="1">
    <citation type="journal article" date="2019" name="Sci. Rep.">
        <title>Draft genome of Tanacetum cinerariifolium, the natural source of mosquito coil.</title>
        <authorList>
            <person name="Yamashiro T."/>
            <person name="Shiraishi A."/>
            <person name="Satake H."/>
            <person name="Nakayama K."/>
        </authorList>
    </citation>
    <scope>NUCLEOTIDE SEQUENCE</scope>
</reference>
<proteinExistence type="predicted"/>
<name>A0A699TLD9_TANCI</name>
<evidence type="ECO:0000256" key="1">
    <source>
        <dbReference type="SAM" id="Coils"/>
    </source>
</evidence>
<feature type="region of interest" description="Disordered" evidence="2">
    <location>
        <begin position="1"/>
        <end position="24"/>
    </location>
</feature>
<dbReference type="EMBL" id="BKCJ011253352">
    <property type="protein sequence ID" value="GFD10593.1"/>
    <property type="molecule type" value="Genomic_DNA"/>
</dbReference>
<accession>A0A699TLD9</accession>
<protein>
    <submittedName>
        <fullName evidence="3">Uncharacterized protein</fullName>
    </submittedName>
</protein>
<dbReference type="AlphaFoldDB" id="A0A699TLD9"/>
<gene>
    <name evidence="3" type="ORF">Tci_882562</name>
</gene>
<keyword evidence="1" id="KW-0175">Coiled coil</keyword>
<comment type="caution">
    <text evidence="3">The sequence shown here is derived from an EMBL/GenBank/DDBJ whole genome shotgun (WGS) entry which is preliminary data.</text>
</comment>